<evidence type="ECO:0000313" key="1">
    <source>
        <dbReference type="EMBL" id="MFD1054606.1"/>
    </source>
</evidence>
<reference evidence="2" key="1">
    <citation type="journal article" date="2019" name="Int. J. Syst. Evol. Microbiol.">
        <title>The Global Catalogue of Microorganisms (GCM) 10K type strain sequencing project: providing services to taxonomists for standard genome sequencing and annotation.</title>
        <authorList>
            <consortium name="The Broad Institute Genomics Platform"/>
            <consortium name="The Broad Institute Genome Sequencing Center for Infectious Disease"/>
            <person name="Wu L."/>
            <person name="Ma J."/>
        </authorList>
    </citation>
    <scope>NUCLEOTIDE SEQUENCE [LARGE SCALE GENOMIC DNA]</scope>
    <source>
        <strain evidence="2">CCUG 57508</strain>
    </source>
</reference>
<organism evidence="1 2">
    <name type="scientific">Terrabacter terrigena</name>
    <dbReference type="NCBI Taxonomy" id="574718"/>
    <lineage>
        <taxon>Bacteria</taxon>
        <taxon>Bacillati</taxon>
        <taxon>Actinomycetota</taxon>
        <taxon>Actinomycetes</taxon>
        <taxon>Micrococcales</taxon>
        <taxon>Intrasporangiaceae</taxon>
        <taxon>Terrabacter</taxon>
    </lineage>
</organism>
<evidence type="ECO:0000313" key="2">
    <source>
        <dbReference type="Proteomes" id="UP001597046"/>
    </source>
</evidence>
<dbReference type="Proteomes" id="UP001597046">
    <property type="component" value="Unassembled WGS sequence"/>
</dbReference>
<accession>A0ABW3MVP1</accession>
<gene>
    <name evidence="1" type="ORF">ACFQ2V_09845</name>
</gene>
<name>A0ABW3MVP1_9MICO</name>
<sequence>MNESHDDDALDELVEAVFRLHLALVADPARNGVGMPRGPGGTGSLRRAFEDDSTRLRHLLEDVTRHHPGTPASA</sequence>
<protein>
    <submittedName>
        <fullName evidence="1">Uncharacterized protein</fullName>
    </submittedName>
</protein>
<dbReference type="RefSeq" id="WP_386052513.1">
    <property type="nucleotide sequence ID" value="NZ_JBHTKH010000005.1"/>
</dbReference>
<keyword evidence="2" id="KW-1185">Reference proteome</keyword>
<proteinExistence type="predicted"/>
<comment type="caution">
    <text evidence="1">The sequence shown here is derived from an EMBL/GenBank/DDBJ whole genome shotgun (WGS) entry which is preliminary data.</text>
</comment>
<dbReference type="EMBL" id="JBHTKH010000005">
    <property type="protein sequence ID" value="MFD1054606.1"/>
    <property type="molecule type" value="Genomic_DNA"/>
</dbReference>